<keyword evidence="3" id="KW-1185">Reference proteome</keyword>
<accession>A0ABY5PCB9</accession>
<protein>
    <submittedName>
        <fullName evidence="2">Uncharacterized protein</fullName>
    </submittedName>
</protein>
<dbReference type="Proteomes" id="UP001058860">
    <property type="component" value="Chromosome"/>
</dbReference>
<evidence type="ECO:0000313" key="3">
    <source>
        <dbReference type="Proteomes" id="UP001058860"/>
    </source>
</evidence>
<dbReference type="RefSeq" id="WP_353862792.1">
    <property type="nucleotide sequence ID" value="NZ_CP088295.1"/>
</dbReference>
<name>A0ABY5PCB9_9ACTN</name>
<evidence type="ECO:0000256" key="1">
    <source>
        <dbReference type="SAM" id="MobiDB-lite"/>
    </source>
</evidence>
<organism evidence="2 3">
    <name type="scientific">Svornostia abyssi</name>
    <dbReference type="NCBI Taxonomy" id="2898438"/>
    <lineage>
        <taxon>Bacteria</taxon>
        <taxon>Bacillati</taxon>
        <taxon>Actinomycetota</taxon>
        <taxon>Thermoleophilia</taxon>
        <taxon>Solirubrobacterales</taxon>
        <taxon>Baekduiaceae</taxon>
        <taxon>Svornostia</taxon>
    </lineage>
</organism>
<sequence length="65" mass="7221">MAAMPQPQPEPRALPDVRAATGVTLRVDFSTGRILGPVDPADLRLTRPRGEHEPELTDLPRRRPE</sequence>
<feature type="region of interest" description="Disordered" evidence="1">
    <location>
        <begin position="37"/>
        <end position="65"/>
    </location>
</feature>
<evidence type="ECO:0000313" key="2">
    <source>
        <dbReference type="EMBL" id="UUY02259.1"/>
    </source>
</evidence>
<proteinExistence type="predicted"/>
<dbReference type="EMBL" id="CP088295">
    <property type="protein sequence ID" value="UUY02259.1"/>
    <property type="molecule type" value="Genomic_DNA"/>
</dbReference>
<feature type="compositionally biased region" description="Basic and acidic residues" evidence="1">
    <location>
        <begin position="41"/>
        <end position="65"/>
    </location>
</feature>
<reference evidence="3" key="1">
    <citation type="submission" date="2021-11" db="EMBL/GenBank/DDBJ databases">
        <title>Cultivation dependent microbiological survey of springs from the worlds oldest radium mine currently devoted to the extraction of radon-saturated water.</title>
        <authorList>
            <person name="Kapinusova G."/>
            <person name="Smrhova T."/>
            <person name="Strejcek M."/>
            <person name="Suman J."/>
            <person name="Jani K."/>
            <person name="Pajer P."/>
            <person name="Uhlik O."/>
        </authorList>
    </citation>
    <scope>NUCLEOTIDE SEQUENCE [LARGE SCALE GENOMIC DNA]</scope>
    <source>
        <strain evidence="3">J379</strain>
    </source>
</reference>
<gene>
    <name evidence="2" type="ORF">LRS13_16260</name>
</gene>